<keyword evidence="2" id="KW-0175">Coiled coil</keyword>
<sequence length="551" mass="61810">MGRRKQKTVEVDQLDCSDADSVESGSTVLSDHVLAHEMESVDSQEFSLEKYLDALYEKRYEKYPSNFDFLGMAAKKVDALEERLEGEMNQIKETVEERMSSMEGQVADLRDMMKKMLEFQTQSAASDAKGPEAKNINSEIHREEEEVEIVDGRRGRPHLEPFQREERGGGYGERQGYGDCSAISFSPFDFSYLKKIHFLFILLFDRGSTREMALAGLVSAFEGHVLLDFIEDRCITLLHQYITSLKRGSVKEACLAARAVGLLSITGGTGRNTHEIMEESIPPLSRALVSGPDPVRIFVLDSLAVVTFVGSNNWEETDRIMKVMWEIIHPKSLSKAGTITKPSSAVLVAALCAWSFLLTTLSGWRVDLDMWTEIISFLCNLLEKGDRAVRIAAGEAIAVIFEIVIAGKLSTATNDLESLEDMPSKPKWFVYLLSLKEKITSLVSDLSMEAGGKGTDKKSLNAQRDTFQKIYDYLMLNFLKHFLGSGFLKHAQDNELLHNVFDVIPHAESSLSASEKRIARSSGDRMRTQELKKDRHLAQLRKGALLFNAHN</sequence>
<proteinExistence type="inferred from homology"/>
<evidence type="ECO:0000313" key="5">
    <source>
        <dbReference type="Proteomes" id="UP001552299"/>
    </source>
</evidence>
<organism evidence="4 5">
    <name type="scientific">Dendrobium thyrsiflorum</name>
    <name type="common">Pinecone-like raceme dendrobium</name>
    <name type="synonym">Orchid</name>
    <dbReference type="NCBI Taxonomy" id="117978"/>
    <lineage>
        <taxon>Eukaryota</taxon>
        <taxon>Viridiplantae</taxon>
        <taxon>Streptophyta</taxon>
        <taxon>Embryophyta</taxon>
        <taxon>Tracheophyta</taxon>
        <taxon>Spermatophyta</taxon>
        <taxon>Magnoliopsida</taxon>
        <taxon>Liliopsida</taxon>
        <taxon>Asparagales</taxon>
        <taxon>Orchidaceae</taxon>
        <taxon>Epidendroideae</taxon>
        <taxon>Malaxideae</taxon>
        <taxon>Dendrobiinae</taxon>
        <taxon>Dendrobium</taxon>
    </lineage>
</organism>
<dbReference type="InterPro" id="IPR039777">
    <property type="entry name" value="IFRD"/>
</dbReference>
<dbReference type="InterPro" id="IPR016024">
    <property type="entry name" value="ARM-type_fold"/>
</dbReference>
<dbReference type="Gene3D" id="1.25.10.10">
    <property type="entry name" value="Leucine-rich Repeat Variant"/>
    <property type="match status" value="1"/>
</dbReference>
<comment type="caution">
    <text evidence="4">The sequence shown here is derived from an EMBL/GenBank/DDBJ whole genome shotgun (WGS) entry which is preliminary data.</text>
</comment>
<dbReference type="EMBL" id="JANQDX010000007">
    <property type="protein sequence ID" value="KAL0921765.1"/>
    <property type="molecule type" value="Genomic_DNA"/>
</dbReference>
<dbReference type="AlphaFoldDB" id="A0ABD0V9L1"/>
<keyword evidence="5" id="KW-1185">Reference proteome</keyword>
<evidence type="ECO:0000313" key="4">
    <source>
        <dbReference type="EMBL" id="KAL0921765.1"/>
    </source>
</evidence>
<feature type="domain" description="Interferon-related developmental regulator N-terminal" evidence="3">
    <location>
        <begin position="206"/>
        <end position="474"/>
    </location>
</feature>
<feature type="coiled-coil region" evidence="2">
    <location>
        <begin position="70"/>
        <end position="112"/>
    </location>
</feature>
<dbReference type="InterPro" id="IPR007701">
    <property type="entry name" value="Interferon-rel_develop_reg_N"/>
</dbReference>
<dbReference type="Pfam" id="PF05004">
    <property type="entry name" value="IFRD"/>
    <property type="match status" value="1"/>
</dbReference>
<accession>A0ABD0V9L1</accession>
<dbReference type="PANTHER" id="PTHR12354:SF1">
    <property type="entry name" value="INTERFERON-RELATED DEVELOPMENTAL REGULATOR 1"/>
    <property type="match status" value="1"/>
</dbReference>
<evidence type="ECO:0000256" key="1">
    <source>
        <dbReference type="ARBA" id="ARBA00008828"/>
    </source>
</evidence>
<evidence type="ECO:0000259" key="3">
    <source>
        <dbReference type="Pfam" id="PF05004"/>
    </source>
</evidence>
<dbReference type="PANTHER" id="PTHR12354">
    <property type="entry name" value="INTERFERON-RELATED DEVELOPMENTAL REGULATOR"/>
    <property type="match status" value="1"/>
</dbReference>
<comment type="similarity">
    <text evidence="1">Belongs to the IFRD family.</text>
</comment>
<name>A0ABD0V9L1_DENTH</name>
<dbReference type="SUPFAM" id="SSF48371">
    <property type="entry name" value="ARM repeat"/>
    <property type="match status" value="1"/>
</dbReference>
<gene>
    <name evidence="4" type="ORF">M5K25_008872</name>
</gene>
<evidence type="ECO:0000256" key="2">
    <source>
        <dbReference type="SAM" id="Coils"/>
    </source>
</evidence>
<reference evidence="4 5" key="1">
    <citation type="journal article" date="2024" name="Plant Biotechnol. J.">
        <title>Dendrobium thyrsiflorum genome and its molecular insights into genes involved in important horticultural traits.</title>
        <authorList>
            <person name="Chen B."/>
            <person name="Wang J.Y."/>
            <person name="Zheng P.J."/>
            <person name="Li K.L."/>
            <person name="Liang Y.M."/>
            <person name="Chen X.F."/>
            <person name="Zhang C."/>
            <person name="Zhao X."/>
            <person name="He X."/>
            <person name="Zhang G.Q."/>
            <person name="Liu Z.J."/>
            <person name="Xu Q."/>
        </authorList>
    </citation>
    <scope>NUCLEOTIDE SEQUENCE [LARGE SCALE GENOMIC DNA]</scope>
    <source>
        <strain evidence="4">GZMU011</strain>
    </source>
</reference>
<protein>
    <recommendedName>
        <fullName evidence="3">Interferon-related developmental regulator N-terminal domain-containing protein</fullName>
    </recommendedName>
</protein>
<dbReference type="Proteomes" id="UP001552299">
    <property type="component" value="Unassembled WGS sequence"/>
</dbReference>
<dbReference type="InterPro" id="IPR011989">
    <property type="entry name" value="ARM-like"/>
</dbReference>